<dbReference type="Gene3D" id="1.10.287.130">
    <property type="match status" value="1"/>
</dbReference>
<keyword evidence="7" id="KW-0808">Transferase</keyword>
<dbReference type="InterPro" id="IPR036097">
    <property type="entry name" value="HisK_dim/P_sf"/>
</dbReference>
<dbReference type="InterPro" id="IPR003594">
    <property type="entry name" value="HATPase_dom"/>
</dbReference>
<keyword evidence="14" id="KW-0472">Membrane</keyword>
<evidence type="ECO:0000256" key="7">
    <source>
        <dbReference type="ARBA" id="ARBA00022679"/>
    </source>
</evidence>
<dbReference type="InterPro" id="IPR003661">
    <property type="entry name" value="HisK_dim/P_dom"/>
</dbReference>
<dbReference type="InterPro" id="IPR036890">
    <property type="entry name" value="HATPase_C_sf"/>
</dbReference>
<dbReference type="SUPFAM" id="SSF47384">
    <property type="entry name" value="Homodimeric domain of signal transducing histidine kinase"/>
    <property type="match status" value="1"/>
</dbReference>
<evidence type="ECO:0000313" key="17">
    <source>
        <dbReference type="EMBL" id="KDR42993.1"/>
    </source>
</evidence>
<evidence type="ECO:0000256" key="5">
    <source>
        <dbReference type="ARBA" id="ARBA00022519"/>
    </source>
</evidence>
<evidence type="ECO:0000256" key="14">
    <source>
        <dbReference type="ARBA" id="ARBA00023136"/>
    </source>
</evidence>
<evidence type="ECO:0000256" key="1">
    <source>
        <dbReference type="ARBA" id="ARBA00000085"/>
    </source>
</evidence>
<dbReference type="SUPFAM" id="SSF55874">
    <property type="entry name" value="ATPase domain of HSP90 chaperone/DNA topoisomerase II/histidine kinase"/>
    <property type="match status" value="1"/>
</dbReference>
<dbReference type="InterPro" id="IPR038421">
    <property type="entry name" value="RisS_PPD_sf"/>
</dbReference>
<evidence type="ECO:0000259" key="16">
    <source>
        <dbReference type="PROSITE" id="PS50885"/>
    </source>
</evidence>
<feature type="domain" description="Histidine kinase" evidence="15">
    <location>
        <begin position="238"/>
        <end position="442"/>
    </location>
</feature>
<dbReference type="InterPro" id="IPR003660">
    <property type="entry name" value="HAMP_dom"/>
</dbReference>
<dbReference type="GO" id="GO:0000155">
    <property type="term" value="F:phosphorelay sensor kinase activity"/>
    <property type="evidence" value="ECO:0007669"/>
    <property type="project" value="InterPro"/>
</dbReference>
<keyword evidence="12" id="KW-1133">Transmembrane helix</keyword>
<keyword evidence="4" id="KW-1003">Cell membrane</keyword>
<reference evidence="17 18" key="1">
    <citation type="submission" date="2014-03" db="EMBL/GenBank/DDBJ databases">
        <title>Draft Genome Sequences of Four Burkholderia Strains.</title>
        <authorList>
            <person name="Liu X.Y."/>
            <person name="Li C.X."/>
            <person name="Xu J.H."/>
        </authorList>
    </citation>
    <scope>NUCLEOTIDE SEQUENCE [LARGE SCALE GENOMIC DNA]</scope>
    <source>
        <strain evidence="17 18">DSM 50014</strain>
    </source>
</reference>
<dbReference type="EC" id="2.7.13.3" evidence="3"/>
<keyword evidence="11" id="KW-0067">ATP-binding</keyword>
<dbReference type="PRINTS" id="PR00344">
    <property type="entry name" value="BCTRLSENSOR"/>
</dbReference>
<evidence type="ECO:0000256" key="2">
    <source>
        <dbReference type="ARBA" id="ARBA00004429"/>
    </source>
</evidence>
<keyword evidence="10 17" id="KW-0418">Kinase</keyword>
<dbReference type="EMBL" id="JFHC01000011">
    <property type="protein sequence ID" value="KDR42993.1"/>
    <property type="molecule type" value="Genomic_DNA"/>
</dbReference>
<dbReference type="STRING" id="60547.GCA_000751215_02158"/>
<dbReference type="GO" id="GO:0005886">
    <property type="term" value="C:plasma membrane"/>
    <property type="evidence" value="ECO:0007669"/>
    <property type="project" value="UniProtKB-SubCell"/>
</dbReference>
<comment type="subcellular location">
    <subcellularLocation>
        <location evidence="2">Cell inner membrane</location>
        <topology evidence="2">Multi-pass membrane protein</topology>
    </subcellularLocation>
</comment>
<dbReference type="PANTHER" id="PTHR44936">
    <property type="entry name" value="SENSOR PROTEIN CREC"/>
    <property type="match status" value="1"/>
</dbReference>
<dbReference type="InterPro" id="IPR004358">
    <property type="entry name" value="Sig_transdc_His_kin-like_C"/>
</dbReference>
<dbReference type="CDD" id="cd00082">
    <property type="entry name" value="HisKA"/>
    <property type="match status" value="1"/>
</dbReference>
<dbReference type="Gene3D" id="3.30.565.10">
    <property type="entry name" value="Histidine kinase-like ATPase, C-terminal domain"/>
    <property type="match status" value="1"/>
</dbReference>
<dbReference type="Proteomes" id="UP000027466">
    <property type="component" value="Unassembled WGS sequence"/>
</dbReference>
<evidence type="ECO:0000256" key="9">
    <source>
        <dbReference type="ARBA" id="ARBA00022741"/>
    </source>
</evidence>
<evidence type="ECO:0000256" key="11">
    <source>
        <dbReference type="ARBA" id="ARBA00022840"/>
    </source>
</evidence>
<keyword evidence="18" id="KW-1185">Reference proteome</keyword>
<proteinExistence type="predicted"/>
<dbReference type="RefSeq" id="WP_035929814.1">
    <property type="nucleotide sequence ID" value="NZ_CADFFX010000004.1"/>
</dbReference>
<keyword evidence="5" id="KW-0997">Cell inner membrane</keyword>
<dbReference type="GO" id="GO:0005524">
    <property type="term" value="F:ATP binding"/>
    <property type="evidence" value="ECO:0007669"/>
    <property type="project" value="UniProtKB-KW"/>
</dbReference>
<evidence type="ECO:0000256" key="10">
    <source>
        <dbReference type="ARBA" id="ARBA00022777"/>
    </source>
</evidence>
<dbReference type="Gene3D" id="1.10.8.500">
    <property type="entry name" value="HAMP domain in histidine kinase"/>
    <property type="match status" value="1"/>
</dbReference>
<comment type="catalytic activity">
    <reaction evidence="1">
        <text>ATP + protein L-histidine = ADP + protein N-phospho-L-histidine.</text>
        <dbReference type="EC" id="2.7.13.3"/>
    </reaction>
</comment>
<dbReference type="SMART" id="SM00304">
    <property type="entry name" value="HAMP"/>
    <property type="match status" value="1"/>
</dbReference>
<keyword evidence="6" id="KW-0597">Phosphoprotein</keyword>
<dbReference type="PROSITE" id="PS50885">
    <property type="entry name" value="HAMP"/>
    <property type="match status" value="1"/>
</dbReference>
<dbReference type="InterPro" id="IPR050980">
    <property type="entry name" value="2C_sensor_his_kinase"/>
</dbReference>
<comment type="caution">
    <text evidence="17">The sequence shown here is derived from an EMBL/GenBank/DDBJ whole genome shotgun (WGS) entry which is preliminary data.</text>
</comment>
<evidence type="ECO:0000256" key="3">
    <source>
        <dbReference type="ARBA" id="ARBA00012438"/>
    </source>
</evidence>
<dbReference type="SMART" id="SM00387">
    <property type="entry name" value="HATPase_c"/>
    <property type="match status" value="1"/>
</dbReference>
<evidence type="ECO:0000256" key="12">
    <source>
        <dbReference type="ARBA" id="ARBA00022989"/>
    </source>
</evidence>
<dbReference type="SUPFAM" id="SSF158472">
    <property type="entry name" value="HAMP domain-like"/>
    <property type="match status" value="1"/>
</dbReference>
<evidence type="ECO:0000259" key="15">
    <source>
        <dbReference type="PROSITE" id="PS50109"/>
    </source>
</evidence>
<evidence type="ECO:0000256" key="4">
    <source>
        <dbReference type="ARBA" id="ARBA00022475"/>
    </source>
</evidence>
<accession>A0A069PQI0</accession>
<keyword evidence="13" id="KW-0902">Two-component regulatory system</keyword>
<organism evidence="17 18">
    <name type="scientific">Caballeronia glathei</name>
    <dbReference type="NCBI Taxonomy" id="60547"/>
    <lineage>
        <taxon>Bacteria</taxon>
        <taxon>Pseudomonadati</taxon>
        <taxon>Pseudomonadota</taxon>
        <taxon>Betaproteobacteria</taxon>
        <taxon>Burkholderiales</taxon>
        <taxon>Burkholderiaceae</taxon>
        <taxon>Caballeronia</taxon>
    </lineage>
</organism>
<dbReference type="PROSITE" id="PS50109">
    <property type="entry name" value="HIS_KIN"/>
    <property type="match status" value="1"/>
</dbReference>
<keyword evidence="8" id="KW-0812">Transmembrane</keyword>
<evidence type="ECO:0000256" key="13">
    <source>
        <dbReference type="ARBA" id="ARBA00023012"/>
    </source>
</evidence>
<dbReference type="CDD" id="cd06225">
    <property type="entry name" value="HAMP"/>
    <property type="match status" value="1"/>
</dbReference>
<name>A0A069PQI0_9BURK</name>
<dbReference type="PANTHER" id="PTHR44936:SF5">
    <property type="entry name" value="SENSOR HISTIDINE KINASE ENVZ"/>
    <property type="match status" value="1"/>
</dbReference>
<dbReference type="AlphaFoldDB" id="A0A069PQI0"/>
<evidence type="ECO:0000256" key="6">
    <source>
        <dbReference type="ARBA" id="ARBA00022553"/>
    </source>
</evidence>
<protein>
    <recommendedName>
        <fullName evidence="3">histidine kinase</fullName>
        <ecNumber evidence="3">2.7.13.3</ecNumber>
    </recommendedName>
</protein>
<gene>
    <name evidence="17" type="ORF">BG61_03895</name>
</gene>
<evidence type="ECO:0000256" key="8">
    <source>
        <dbReference type="ARBA" id="ARBA00022692"/>
    </source>
</evidence>
<dbReference type="Pfam" id="PF02518">
    <property type="entry name" value="HATPase_c"/>
    <property type="match status" value="1"/>
</dbReference>
<evidence type="ECO:0000313" key="18">
    <source>
        <dbReference type="Proteomes" id="UP000027466"/>
    </source>
</evidence>
<sequence>MRGIAFPRSLFARNILLLVVLVAVSEVCSLAILLHYVQAPRIDRAAATFANYVKTLDELLANAPPDTRGVFTARLGGRTDVPPQAELNPPRSWLRFYRTYQRDTFLASLRRYLPADMPVRWQTEGGQRLWIRAHLAGEPYWIALAVPEAAHADGIDTTVLLSLGLAALATLTAYLIQRHINRPLEHLADAARHLSAGGQPEPLPVDGPTEIAQVSVAFNRMTQALQEADATRALMLAGISHDIRTPLTKLRLAMAMAIPSGADSAFVVSAENYLDQIDGILQQFMDYAGSGAREAPVEGDINALAGSLAADFAGLGHEFELSLGEIAPFPFRPVSMMRMLMNLMQNAVLYGVVGLSVRTWTDVRANAVCIAVGDRGKGVAAEDLEKLKEPFRRGKSSGEKVSGTGLGLAIVERIARLHSGTLELRARDGGGLEAVVVLPLSAADAAHAKADA</sequence>
<keyword evidence="9" id="KW-0547">Nucleotide-binding</keyword>
<dbReference type="InterPro" id="IPR005467">
    <property type="entry name" value="His_kinase_dom"/>
</dbReference>
<dbReference type="Pfam" id="PF00672">
    <property type="entry name" value="HAMP"/>
    <property type="match status" value="1"/>
</dbReference>
<feature type="domain" description="HAMP" evidence="16">
    <location>
        <begin position="178"/>
        <end position="230"/>
    </location>
</feature>
<dbReference type="Gene3D" id="3.30.450.300">
    <property type="entry name" value="Sensor histidine kinase RisS, periplasmic domain"/>
    <property type="match status" value="1"/>
</dbReference>